<accession>A0A8H7C4I7</accession>
<evidence type="ECO:0000313" key="2">
    <source>
        <dbReference type="EMBL" id="KAF7761419.1"/>
    </source>
</evidence>
<reference evidence="2 3" key="1">
    <citation type="journal article" name="Sci. Rep.">
        <title>Telomere-to-telomere assembled and centromere annotated genomes of the two main subspecies of the button mushroom Agaricus bisporus reveal especially polymorphic chromosome ends.</title>
        <authorList>
            <person name="Sonnenberg A.S.M."/>
            <person name="Sedaghat-Telgerd N."/>
            <person name="Lavrijssen B."/>
            <person name="Ohm R.A."/>
            <person name="Hendrickx P.M."/>
            <person name="Scholtmeijer K."/>
            <person name="Baars J.J.P."/>
            <person name="van Peer A."/>
        </authorList>
    </citation>
    <scope>NUCLEOTIDE SEQUENCE [LARGE SCALE GENOMIC DNA]</scope>
    <source>
        <strain evidence="2 3">H119_p4</strain>
    </source>
</reference>
<dbReference type="Proteomes" id="UP000629468">
    <property type="component" value="Unassembled WGS sequence"/>
</dbReference>
<dbReference type="EMBL" id="JABXXO010000013">
    <property type="protein sequence ID" value="KAF7761419.1"/>
    <property type="molecule type" value="Genomic_DNA"/>
</dbReference>
<keyword evidence="1" id="KW-0732">Signal</keyword>
<proteinExistence type="predicted"/>
<protein>
    <recommendedName>
        <fullName evidence="4">Carbohydrate-binding module family 19 domain-containing protein</fullName>
    </recommendedName>
</protein>
<feature type="chain" id="PRO_5034378652" description="Carbohydrate-binding module family 19 domain-containing protein" evidence="1">
    <location>
        <begin position="20"/>
        <end position="175"/>
    </location>
</feature>
<comment type="caution">
    <text evidence="2">The sequence shown here is derived from an EMBL/GenBank/DDBJ whole genome shotgun (WGS) entry which is preliminary data.</text>
</comment>
<organism evidence="2 3">
    <name type="scientific">Agaricus bisporus var. burnettii</name>
    <dbReference type="NCBI Taxonomy" id="192524"/>
    <lineage>
        <taxon>Eukaryota</taxon>
        <taxon>Fungi</taxon>
        <taxon>Dikarya</taxon>
        <taxon>Basidiomycota</taxon>
        <taxon>Agaricomycotina</taxon>
        <taxon>Agaricomycetes</taxon>
        <taxon>Agaricomycetidae</taxon>
        <taxon>Agaricales</taxon>
        <taxon>Agaricineae</taxon>
        <taxon>Agaricaceae</taxon>
        <taxon>Agaricus</taxon>
    </lineage>
</organism>
<evidence type="ECO:0008006" key="4">
    <source>
        <dbReference type="Google" id="ProtNLM"/>
    </source>
</evidence>
<evidence type="ECO:0000256" key="1">
    <source>
        <dbReference type="SAM" id="SignalP"/>
    </source>
</evidence>
<dbReference type="AlphaFoldDB" id="A0A8H7C4I7"/>
<name>A0A8H7C4I7_AGABI</name>
<evidence type="ECO:0000313" key="3">
    <source>
        <dbReference type="Proteomes" id="UP000629468"/>
    </source>
</evidence>
<gene>
    <name evidence="2" type="ORF">Agabi119p4_9411</name>
</gene>
<sequence>MMCKAVLVSLFWFMIATMAAPTLLEANTLLQNGEEAQALNRYFKSLKTDDHCNDGQVACLGSQTLAKCQGAAWTITLSKCSGSQNCYALPSVSSSGTRITCSSEKSAEGLFAATGAVGGIFGHPAHGSMDVVNQESLQHSSNELITPSLINQAFAPSLVIQGDSIGYIAQDLQLL</sequence>
<feature type="signal peptide" evidence="1">
    <location>
        <begin position="1"/>
        <end position="19"/>
    </location>
</feature>